<organism evidence="1 2">
    <name type="scientific">Lithospermum erythrorhizon</name>
    <name type="common">Purple gromwell</name>
    <name type="synonym">Lithospermum officinale var. erythrorhizon</name>
    <dbReference type="NCBI Taxonomy" id="34254"/>
    <lineage>
        <taxon>Eukaryota</taxon>
        <taxon>Viridiplantae</taxon>
        <taxon>Streptophyta</taxon>
        <taxon>Embryophyta</taxon>
        <taxon>Tracheophyta</taxon>
        <taxon>Spermatophyta</taxon>
        <taxon>Magnoliopsida</taxon>
        <taxon>eudicotyledons</taxon>
        <taxon>Gunneridae</taxon>
        <taxon>Pentapetalae</taxon>
        <taxon>asterids</taxon>
        <taxon>lamiids</taxon>
        <taxon>Boraginales</taxon>
        <taxon>Boraginaceae</taxon>
        <taxon>Boraginoideae</taxon>
        <taxon>Lithospermeae</taxon>
        <taxon>Lithospermum</taxon>
    </lineage>
</organism>
<sequence>MAKSGVIVKLMFSYGGNFVPHPGNVGRFIYAGGESKLSKVNRRVTFLDLVMNLRRVGNITQEFYMQYQLPGFDSLVTVYNDDDSIETMMMDYDNKVLRNPYLPKRLRLFLFYYPKNQPGDLLSSWDWSWSSSGSNKGAHGTKKNADGTNDEDEQIVGYADLMIEGRIRCSISTWAYMDYNFNRLRIG</sequence>
<dbReference type="SUPFAM" id="SSF54277">
    <property type="entry name" value="CAD &amp; PB1 domains"/>
    <property type="match status" value="1"/>
</dbReference>
<name>A0AAV3PAE9_LITER</name>
<dbReference type="PANTHER" id="PTHR31066:SF85">
    <property type="entry name" value="OS02G0809100 PROTEIN"/>
    <property type="match status" value="1"/>
</dbReference>
<accession>A0AAV3PAE9</accession>
<keyword evidence="2" id="KW-1185">Reference proteome</keyword>
<evidence type="ECO:0000313" key="2">
    <source>
        <dbReference type="Proteomes" id="UP001454036"/>
    </source>
</evidence>
<proteinExistence type="predicted"/>
<dbReference type="InterPro" id="IPR053198">
    <property type="entry name" value="Gynoecium_Dev_Regulator"/>
</dbReference>
<dbReference type="AlphaFoldDB" id="A0AAV3PAE9"/>
<reference evidence="1 2" key="1">
    <citation type="submission" date="2024-01" db="EMBL/GenBank/DDBJ databases">
        <title>The complete chloroplast genome sequence of Lithospermum erythrorhizon: insights into the phylogenetic relationship among Boraginaceae species and the maternal lineages of purple gromwells.</title>
        <authorList>
            <person name="Okada T."/>
            <person name="Watanabe K."/>
        </authorList>
    </citation>
    <scope>NUCLEOTIDE SEQUENCE [LARGE SCALE GENOMIC DNA]</scope>
</reference>
<dbReference type="Proteomes" id="UP001454036">
    <property type="component" value="Unassembled WGS sequence"/>
</dbReference>
<dbReference type="EMBL" id="BAABME010001162">
    <property type="protein sequence ID" value="GAA0147941.1"/>
    <property type="molecule type" value="Genomic_DNA"/>
</dbReference>
<gene>
    <name evidence="1" type="ORF">LIER_07517</name>
</gene>
<evidence type="ECO:0008006" key="3">
    <source>
        <dbReference type="Google" id="ProtNLM"/>
    </source>
</evidence>
<comment type="caution">
    <text evidence="1">The sequence shown here is derived from an EMBL/GenBank/DDBJ whole genome shotgun (WGS) entry which is preliminary data.</text>
</comment>
<protein>
    <recommendedName>
        <fullName evidence="3">PB1 domain-containing protein</fullName>
    </recommendedName>
</protein>
<evidence type="ECO:0000313" key="1">
    <source>
        <dbReference type="EMBL" id="GAA0147941.1"/>
    </source>
</evidence>
<dbReference type="PANTHER" id="PTHR31066">
    <property type="entry name" value="OS05G0427100 PROTEIN-RELATED"/>
    <property type="match status" value="1"/>
</dbReference>